<dbReference type="PROSITE" id="PS00841">
    <property type="entry name" value="XPG_1"/>
    <property type="match status" value="1"/>
</dbReference>
<keyword evidence="6 12" id="KW-0378">Hydrolase</keyword>
<feature type="binding site" evidence="12">
    <location>
        <position position="152"/>
    </location>
    <ligand>
        <name>Mg(2+)</name>
        <dbReference type="ChEBI" id="CHEBI:18420"/>
        <label>1</label>
    </ligand>
</feature>
<name>A0A520KR18_METT2</name>
<dbReference type="SMART" id="SM00484">
    <property type="entry name" value="XPGI"/>
    <property type="match status" value="1"/>
</dbReference>
<dbReference type="InterPro" id="IPR019974">
    <property type="entry name" value="XPG_CS"/>
</dbReference>
<evidence type="ECO:0000256" key="11">
    <source>
        <dbReference type="ARBA" id="ARBA00065981"/>
    </source>
</evidence>
<dbReference type="Gene3D" id="1.10.150.20">
    <property type="entry name" value="5' to 3' exonuclease, C-terminal subdomain"/>
    <property type="match status" value="1"/>
</dbReference>
<dbReference type="SMART" id="SM00279">
    <property type="entry name" value="HhH2"/>
    <property type="match status" value="1"/>
</dbReference>
<evidence type="ECO:0000256" key="2">
    <source>
        <dbReference type="ARBA" id="ARBA00022722"/>
    </source>
</evidence>
<gene>
    <name evidence="12 16" type="primary">fen</name>
    <name evidence="16" type="ORF">EF806_05365</name>
</gene>
<feature type="region of interest" description="N-domain" evidence="12">
    <location>
        <begin position="1"/>
        <end position="98"/>
    </location>
</feature>
<keyword evidence="2 12" id="KW-0540">Nuclease</keyword>
<dbReference type="FunFam" id="3.40.50.1010:FF:000016">
    <property type="entry name" value="Flap endonuclease 1"/>
    <property type="match status" value="1"/>
</dbReference>
<dbReference type="HAMAP" id="MF_00614">
    <property type="entry name" value="Fen"/>
    <property type="match status" value="1"/>
</dbReference>
<keyword evidence="9 12" id="KW-0234">DNA repair</keyword>
<dbReference type="InterPro" id="IPR036279">
    <property type="entry name" value="5-3_exonuclease_C_sf"/>
</dbReference>
<evidence type="ECO:0000256" key="9">
    <source>
        <dbReference type="ARBA" id="ARBA00023204"/>
    </source>
</evidence>
<evidence type="ECO:0000256" key="7">
    <source>
        <dbReference type="ARBA" id="ARBA00022839"/>
    </source>
</evidence>
<evidence type="ECO:0000256" key="12">
    <source>
        <dbReference type="HAMAP-Rule" id="MF_00614"/>
    </source>
</evidence>
<dbReference type="InterPro" id="IPR023426">
    <property type="entry name" value="Flap_endonuc"/>
</dbReference>
<feature type="domain" description="5'-3' exonuclease" evidence="13">
    <location>
        <begin position="22"/>
        <end position="335"/>
    </location>
</feature>
<dbReference type="SMART" id="SM00475">
    <property type="entry name" value="53EXOc"/>
    <property type="match status" value="1"/>
</dbReference>
<feature type="region of interest" description="Interaction with PCNA" evidence="12">
    <location>
        <begin position="330"/>
        <end position="338"/>
    </location>
</feature>
<evidence type="ECO:0000256" key="1">
    <source>
        <dbReference type="ARBA" id="ARBA00022705"/>
    </source>
</evidence>
<dbReference type="GO" id="GO:0000287">
    <property type="term" value="F:magnesium ion binding"/>
    <property type="evidence" value="ECO:0007669"/>
    <property type="project" value="UniProtKB-UniRule"/>
</dbReference>
<dbReference type="Pfam" id="PF00867">
    <property type="entry name" value="XPG_I"/>
    <property type="match status" value="1"/>
</dbReference>
<dbReference type="InterPro" id="IPR006085">
    <property type="entry name" value="XPG_DNA_repair_N"/>
</dbReference>
<dbReference type="InterPro" id="IPR029060">
    <property type="entry name" value="PIN-like_dom_sf"/>
</dbReference>
<dbReference type="NCBIfam" id="TIGR03674">
    <property type="entry name" value="fen_arch"/>
    <property type="match status" value="1"/>
</dbReference>
<keyword evidence="1 12" id="KW-0235">DNA replication</keyword>
<keyword evidence="8 12" id="KW-0460">Magnesium</keyword>
<comment type="function">
    <text evidence="10">Structure-specific nuclease with 5'-flap endonuclease and 5'-3' exonuclease activities involved in DNA replication and repair. During DNA replication, cleaves the 5'-overhanging flap structure that is generated by displacement synthesis when DNA polymerase encounters the 5'-end of a downstream Okazaki fragment. Binds the unpaired 3'-DNA end and kinks the DNA to facilitate 5' cleavage specificity. Cleaves one nucleotide into the double-stranded DNA from the junction in flap DNA, leaving a nick for ligation. Also involved in the base excision repair (BER) pathway. Acts as a genome stabilization factor that prevents flaps from equilibrating into structures that lead to duplications and deletions. Also possesses 5'-3' exonuclease activity on nicked or gapped double-stranded DNA.</text>
</comment>
<dbReference type="GO" id="GO:0017108">
    <property type="term" value="F:5'-flap endonuclease activity"/>
    <property type="evidence" value="ECO:0007669"/>
    <property type="project" value="UniProtKB-UniRule"/>
</dbReference>
<feature type="domain" description="XPG-I" evidence="14">
    <location>
        <begin position="140"/>
        <end position="221"/>
    </location>
</feature>
<dbReference type="EC" id="3.1.-.-" evidence="12"/>
<feature type="binding site" evidence="12">
    <location>
        <position position="80"/>
    </location>
    <ligand>
        <name>Mg(2+)</name>
        <dbReference type="ChEBI" id="CHEBI:18420"/>
        <label>1</label>
    </ligand>
</feature>
<keyword evidence="5 12" id="KW-0227">DNA damage</keyword>
<dbReference type="InterPro" id="IPR002421">
    <property type="entry name" value="5-3_exonuclease"/>
</dbReference>
<protein>
    <recommendedName>
        <fullName evidence="12">Flap endonuclease 1</fullName>
        <shortName evidence="12">FEN-1</shortName>
        <ecNumber evidence="12">3.1.-.-</ecNumber>
    </recommendedName>
    <alternativeName>
        <fullName evidence="12">Flap structure-specific endonuclease 1</fullName>
    </alternativeName>
</protein>
<dbReference type="GO" id="GO:0043137">
    <property type="term" value="P:DNA replication, removal of RNA primer"/>
    <property type="evidence" value="ECO:0007669"/>
    <property type="project" value="UniProtKB-UniRule"/>
</dbReference>
<dbReference type="PANTHER" id="PTHR11081:SF9">
    <property type="entry name" value="FLAP ENDONUCLEASE 1"/>
    <property type="match status" value="1"/>
</dbReference>
<feature type="binding site" evidence="12">
    <location>
        <position position="175"/>
    </location>
    <ligand>
        <name>Mg(2+)</name>
        <dbReference type="ChEBI" id="CHEBI:18420"/>
        <label>2</label>
    </ligand>
</feature>
<evidence type="ECO:0000256" key="8">
    <source>
        <dbReference type="ARBA" id="ARBA00022842"/>
    </source>
</evidence>
<keyword evidence="3 12" id="KW-0479">Metal-binding</keyword>
<dbReference type="CDD" id="cd09903">
    <property type="entry name" value="H3TH_FEN1-Arc"/>
    <property type="match status" value="1"/>
</dbReference>
<evidence type="ECO:0000313" key="16">
    <source>
        <dbReference type="EMBL" id="RZN64050.1"/>
    </source>
</evidence>
<evidence type="ECO:0000256" key="4">
    <source>
        <dbReference type="ARBA" id="ARBA00022759"/>
    </source>
</evidence>
<comment type="subunit">
    <text evidence="11 12">Interacts with PCNA. PCNA stimulates the nuclease activity without altering cleavage specificity.</text>
</comment>
<dbReference type="InterPro" id="IPR006086">
    <property type="entry name" value="XPG-I_dom"/>
</dbReference>
<dbReference type="PRINTS" id="PR00853">
    <property type="entry name" value="XPGRADSUPER"/>
</dbReference>
<evidence type="ECO:0000259" key="15">
    <source>
        <dbReference type="SMART" id="SM00485"/>
    </source>
</evidence>
<evidence type="ECO:0000256" key="3">
    <source>
        <dbReference type="ARBA" id="ARBA00022723"/>
    </source>
</evidence>
<evidence type="ECO:0000259" key="14">
    <source>
        <dbReference type="SMART" id="SM00484"/>
    </source>
</evidence>
<evidence type="ECO:0000256" key="10">
    <source>
        <dbReference type="ARBA" id="ARBA00024702"/>
    </source>
</evidence>
<proteinExistence type="inferred from homology"/>
<reference evidence="16 17" key="1">
    <citation type="journal article" date="2019" name="Nat. Microbiol.">
        <title>Wide diversity of methane and short-chain alkane metabolisms in uncultured archaea.</title>
        <authorList>
            <person name="Borrel G."/>
            <person name="Adam P.S."/>
            <person name="McKay L.J."/>
            <person name="Chen L.X."/>
            <person name="Sierra-Garcia I.N."/>
            <person name="Sieber C.M."/>
            <person name="Letourneur Q."/>
            <person name="Ghozlane A."/>
            <person name="Andersen G.L."/>
            <person name="Li W.J."/>
            <person name="Hallam S.J."/>
            <person name="Muyzer G."/>
            <person name="de Oliveira V.M."/>
            <person name="Inskeep W.P."/>
            <person name="Banfield J.F."/>
            <person name="Gribaldo S."/>
        </authorList>
    </citation>
    <scope>NUCLEOTIDE SEQUENCE [LARGE SCALE GENOMIC DNA]</scope>
    <source>
        <strain evidence="16">NM1a</strain>
    </source>
</reference>
<dbReference type="SUPFAM" id="SSF47807">
    <property type="entry name" value="5' to 3' exonuclease, C-terminal subdomain"/>
    <property type="match status" value="1"/>
</dbReference>
<dbReference type="InterPro" id="IPR006084">
    <property type="entry name" value="XPG/Rad2"/>
</dbReference>
<dbReference type="EMBL" id="RXIF01000010">
    <property type="protein sequence ID" value="RZN64050.1"/>
    <property type="molecule type" value="Genomic_DNA"/>
</dbReference>
<accession>A0A520KR18</accession>
<dbReference type="InterPro" id="IPR008918">
    <property type="entry name" value="HhH2"/>
</dbReference>
<feature type="binding site" evidence="12">
    <location>
        <position position="154"/>
    </location>
    <ligand>
        <name>Mg(2+)</name>
        <dbReference type="ChEBI" id="CHEBI:18420"/>
        <label>1</label>
    </ligand>
</feature>
<dbReference type="Gene3D" id="3.40.50.1010">
    <property type="entry name" value="5'-nuclease"/>
    <property type="match status" value="1"/>
</dbReference>
<feature type="binding site" evidence="12">
    <location>
        <position position="236"/>
    </location>
    <ligand>
        <name>Mg(2+)</name>
        <dbReference type="ChEBI" id="CHEBI:18420"/>
        <label>2</label>
    </ligand>
</feature>
<dbReference type="GO" id="GO:0008409">
    <property type="term" value="F:5'-3' exonuclease activity"/>
    <property type="evidence" value="ECO:0007669"/>
    <property type="project" value="UniProtKB-UniRule"/>
</dbReference>
<comment type="caution">
    <text evidence="16">The sequence shown here is derived from an EMBL/GenBank/DDBJ whole genome shotgun (WGS) entry which is preliminary data.</text>
</comment>
<dbReference type="Proteomes" id="UP000317158">
    <property type="component" value="Unassembled WGS sequence"/>
</dbReference>
<keyword evidence="4 12" id="KW-0255">Endonuclease</keyword>
<keyword evidence="7 12" id="KW-0269">Exonuclease</keyword>
<feature type="binding site" evidence="12">
    <location>
        <position position="173"/>
    </location>
    <ligand>
        <name>Mg(2+)</name>
        <dbReference type="ChEBI" id="CHEBI:18420"/>
        <label>2</label>
    </ligand>
</feature>
<dbReference type="Pfam" id="PF00752">
    <property type="entry name" value="XPG_N"/>
    <property type="match status" value="1"/>
</dbReference>
<evidence type="ECO:0000256" key="5">
    <source>
        <dbReference type="ARBA" id="ARBA00022763"/>
    </source>
</evidence>
<comment type="caution">
    <text evidence="12">Lacks conserved residue(s) required for the propagation of feature annotation.</text>
</comment>
<comment type="function">
    <text evidence="12">Structure-specific nuclease with 5'-flap endonuclease and 5'-3' exonuclease activities involved in DNA replication and repair. During DNA replication, cleaves the 5'-overhanging flap structure that is generated by displacement synthesis when DNA polymerase encounters the 5'-end of a downstream Okazaki fragment. Binds the unpaired 3'-DNA end and kinks the DNA to facilitate 5' cleavage specificity. Cleaves one nucleotide into the double-stranded DNA from the junction in flap DNA, leaving a nick for ligation. Also involved in the base excision repair (BER) pathway. Acts as a genome stabilization factor that prevents flaps from equilibrating into structurs that lead to duplications and deletions. Also possesses 5'-3' exonuclease activity on nicked or gapped double-stranded DNA.</text>
</comment>
<evidence type="ECO:0000259" key="13">
    <source>
        <dbReference type="SMART" id="SM00475"/>
    </source>
</evidence>
<dbReference type="SUPFAM" id="SSF88723">
    <property type="entry name" value="PIN domain-like"/>
    <property type="match status" value="1"/>
</dbReference>
<dbReference type="GO" id="GO:0003677">
    <property type="term" value="F:DNA binding"/>
    <property type="evidence" value="ECO:0007669"/>
    <property type="project" value="UniProtKB-UniRule"/>
</dbReference>
<evidence type="ECO:0000313" key="17">
    <source>
        <dbReference type="Proteomes" id="UP000317158"/>
    </source>
</evidence>
<feature type="binding site" evidence="12">
    <location>
        <position position="27"/>
    </location>
    <ligand>
        <name>Mg(2+)</name>
        <dbReference type="ChEBI" id="CHEBI:18420"/>
        <label>1</label>
    </ligand>
</feature>
<dbReference type="CDD" id="cd09867">
    <property type="entry name" value="PIN_FEN1"/>
    <property type="match status" value="1"/>
</dbReference>
<sequence>MSRNISPILVKKEVSFEDLANKKLAIDAYNTLYQFISIIRQKNGTSLINSKGNITSHLSGVFYRTSNMLKKNIKPVYVFDGEPPQLKFDTIDKRKIIREEAFEKYIIARENKDFENAIKYAQMSTRLNHKIIEETVILLKYLGIPSVFAPSEGESQAAFMTIKGDVDIVASQDYDSLLFGSTQLVRNLAVGKKRKLPNKKEYVDITPELYILNEILEKHEIDREALVDIAILVGTDYNEGIRNIGPKKALKLIKKYGSIEKVLAAIGKEIENLDDIKNIFLHPNVTEEYRLVWYKPDKEKIIEFLCNEHDFSRERVIKTLDEINLSKTDQQRTLGEWF</sequence>
<dbReference type="PANTHER" id="PTHR11081">
    <property type="entry name" value="FLAP ENDONUCLEASE FAMILY MEMBER"/>
    <property type="match status" value="1"/>
</dbReference>
<dbReference type="AlphaFoldDB" id="A0A520KR18"/>
<comment type="cofactor">
    <cofactor evidence="12">
        <name>Mg(2+)</name>
        <dbReference type="ChEBI" id="CHEBI:18420"/>
    </cofactor>
    <text evidence="12">Binds 2 magnesium ions per subunit. They probably participate in the reaction catalyzed by the enzyme. May bind an additional third magnesium ion after substrate binding.</text>
</comment>
<evidence type="ECO:0000256" key="6">
    <source>
        <dbReference type="ARBA" id="ARBA00022801"/>
    </source>
</evidence>
<dbReference type="InterPro" id="IPR019973">
    <property type="entry name" value="Flap_endonuc_arc"/>
</dbReference>
<comment type="similarity">
    <text evidence="12">Belongs to the XPG/RAD2 endonuclease family. FEN1 subfamily.</text>
</comment>
<dbReference type="GO" id="GO:0006281">
    <property type="term" value="P:DNA repair"/>
    <property type="evidence" value="ECO:0007669"/>
    <property type="project" value="UniProtKB-UniRule"/>
</dbReference>
<feature type="domain" description="XPG N-terminal" evidence="15">
    <location>
        <begin position="1"/>
        <end position="101"/>
    </location>
</feature>
<organism evidence="16 17">
    <name type="scientific">Methanoliparum thermophilum</name>
    <dbReference type="NCBI Taxonomy" id="2491083"/>
    <lineage>
        <taxon>Archaea</taxon>
        <taxon>Methanobacteriati</taxon>
        <taxon>Methanobacteriota</taxon>
        <taxon>Candidatus Methanoliparia</taxon>
        <taxon>Candidatus Methanoliparales</taxon>
        <taxon>Candidatus Methanoliparaceae</taxon>
        <taxon>Candidatus Methanoliparum</taxon>
    </lineage>
</organism>
<dbReference type="SMART" id="SM00485">
    <property type="entry name" value="XPGN"/>
    <property type="match status" value="1"/>
</dbReference>